<sequence>MEIVSDFIELHENGLVSWEEVESAVELLGPWRETASCATEAALPRVHIRPPERRRNFKKFSIPTRRFASAKEMFGGETVNAKERYSALHDVRNQDVSSVSQNSDLLILSNNNAVASLVYREAQSVNKRLTYSSLGRGRSNVPSTSGGDVLLTPPLIKKAVTPPNVLRTPPLIRKGVTPLNVLITLPPIKKAATPLNVLLTPPLIKEAVTPPNVLRTPPLIIKAVTPLNVLLTPPLIKKQNRFEIMRPRPEETNLRPLCKRLLYEIPRARSISLPYSIACYPLVAVSEKSHAVRNASASCICICK</sequence>
<reference evidence="1 2" key="1">
    <citation type="submission" date="2020-02" db="EMBL/GenBank/DDBJ databases">
        <authorList>
            <person name="Ferguson B K."/>
        </authorList>
    </citation>
    <scope>NUCLEOTIDE SEQUENCE [LARGE SCALE GENOMIC DNA]</scope>
</reference>
<dbReference type="AlphaFoldDB" id="A0A6H5GVH2"/>
<dbReference type="EMBL" id="CADCXU010018890">
    <property type="protein sequence ID" value="CAB0007238.1"/>
    <property type="molecule type" value="Genomic_DNA"/>
</dbReference>
<evidence type="ECO:0000313" key="2">
    <source>
        <dbReference type="Proteomes" id="UP000479000"/>
    </source>
</evidence>
<keyword evidence="2" id="KW-1185">Reference proteome</keyword>
<name>A0A6H5GVH2_9HEMI</name>
<accession>A0A6H5GVH2</accession>
<proteinExistence type="predicted"/>
<protein>
    <submittedName>
        <fullName evidence="1">Uncharacterized protein</fullName>
    </submittedName>
</protein>
<gene>
    <name evidence="1" type="ORF">NTEN_LOCUS12557</name>
</gene>
<organism evidence="1 2">
    <name type="scientific">Nesidiocoris tenuis</name>
    <dbReference type="NCBI Taxonomy" id="355587"/>
    <lineage>
        <taxon>Eukaryota</taxon>
        <taxon>Metazoa</taxon>
        <taxon>Ecdysozoa</taxon>
        <taxon>Arthropoda</taxon>
        <taxon>Hexapoda</taxon>
        <taxon>Insecta</taxon>
        <taxon>Pterygota</taxon>
        <taxon>Neoptera</taxon>
        <taxon>Paraneoptera</taxon>
        <taxon>Hemiptera</taxon>
        <taxon>Heteroptera</taxon>
        <taxon>Panheteroptera</taxon>
        <taxon>Cimicomorpha</taxon>
        <taxon>Miridae</taxon>
        <taxon>Dicyphina</taxon>
        <taxon>Nesidiocoris</taxon>
    </lineage>
</organism>
<dbReference type="Proteomes" id="UP000479000">
    <property type="component" value="Unassembled WGS sequence"/>
</dbReference>
<evidence type="ECO:0000313" key="1">
    <source>
        <dbReference type="EMBL" id="CAB0007238.1"/>
    </source>
</evidence>